<dbReference type="SUPFAM" id="SSF51011">
    <property type="entry name" value="Glycosyl hydrolase domain"/>
    <property type="match status" value="1"/>
</dbReference>
<feature type="active site" description="Proton donor" evidence="9 10">
    <location>
        <position position="461"/>
    </location>
</feature>
<comment type="similarity">
    <text evidence="3 9">Belongs to the glycosyl hydrolase 13 family. GlgB subfamily.</text>
</comment>
<dbReference type="InterPro" id="IPR044143">
    <property type="entry name" value="GlgB_N_E_set_prok"/>
</dbReference>
<organism evidence="12 13">
    <name type="scientific">candidate division WWE3 bacterium</name>
    <dbReference type="NCBI Taxonomy" id="2053526"/>
    <lineage>
        <taxon>Bacteria</taxon>
        <taxon>Katanobacteria</taxon>
    </lineage>
</organism>
<dbReference type="InterPro" id="IPR006048">
    <property type="entry name" value="A-amylase/branching_C"/>
</dbReference>
<dbReference type="SUPFAM" id="SSF51445">
    <property type="entry name" value="(Trans)glycosidases"/>
    <property type="match status" value="1"/>
</dbReference>
<evidence type="ECO:0000256" key="8">
    <source>
        <dbReference type="ARBA" id="ARBA00023277"/>
    </source>
</evidence>
<dbReference type="HAMAP" id="MF_00685">
    <property type="entry name" value="GlgB"/>
    <property type="match status" value="1"/>
</dbReference>
<dbReference type="Gene3D" id="2.60.40.1180">
    <property type="entry name" value="Golgi alpha-mannosidase II"/>
    <property type="match status" value="1"/>
</dbReference>
<evidence type="ECO:0000256" key="7">
    <source>
        <dbReference type="ARBA" id="ARBA00023056"/>
    </source>
</evidence>
<reference evidence="12" key="1">
    <citation type="submission" date="2020-05" db="EMBL/GenBank/DDBJ databases">
        <title>High-Quality Genomes of Partial-Nitritation/Anammox System by Hierarchical Clustering Based Hybrid Assembly.</title>
        <authorList>
            <person name="Liu L."/>
            <person name="Wang Y."/>
            <person name="Che Y."/>
            <person name="Chen Y."/>
            <person name="Xia Y."/>
            <person name="Luo R."/>
            <person name="Cheng S.H."/>
            <person name="Zheng C."/>
            <person name="Zhang T."/>
        </authorList>
    </citation>
    <scope>NUCLEOTIDE SEQUENCE</scope>
    <source>
        <strain evidence="12">H1_PAT1</strain>
    </source>
</reference>
<evidence type="ECO:0000256" key="6">
    <source>
        <dbReference type="ARBA" id="ARBA00022679"/>
    </source>
</evidence>
<evidence type="ECO:0000256" key="3">
    <source>
        <dbReference type="ARBA" id="ARBA00009000"/>
    </source>
</evidence>
<evidence type="ECO:0000256" key="9">
    <source>
        <dbReference type="HAMAP-Rule" id="MF_00685"/>
    </source>
</evidence>
<dbReference type="GO" id="GO:0004553">
    <property type="term" value="F:hydrolase activity, hydrolyzing O-glycosyl compounds"/>
    <property type="evidence" value="ECO:0007669"/>
    <property type="project" value="InterPro"/>
</dbReference>
<evidence type="ECO:0000256" key="1">
    <source>
        <dbReference type="ARBA" id="ARBA00000826"/>
    </source>
</evidence>
<evidence type="ECO:0000256" key="2">
    <source>
        <dbReference type="ARBA" id="ARBA00004964"/>
    </source>
</evidence>
<accession>A0A928TT95</accession>
<evidence type="ECO:0000256" key="4">
    <source>
        <dbReference type="ARBA" id="ARBA00022600"/>
    </source>
</evidence>
<dbReference type="AlphaFoldDB" id="A0A928TT95"/>
<dbReference type="FunFam" id="3.20.20.80:FF:000003">
    <property type="entry name" value="1,4-alpha-glucan branching enzyme GlgB"/>
    <property type="match status" value="1"/>
</dbReference>
<dbReference type="NCBIfam" id="NF003811">
    <property type="entry name" value="PRK05402.1"/>
    <property type="match status" value="1"/>
</dbReference>
<dbReference type="FunFam" id="2.60.40.10:FF:000169">
    <property type="entry name" value="1,4-alpha-glucan branching enzyme GlgB"/>
    <property type="match status" value="1"/>
</dbReference>
<dbReference type="Pfam" id="PF22019">
    <property type="entry name" value="GlgB_N"/>
    <property type="match status" value="1"/>
</dbReference>
<sequence length="741" mass="84666">MTARKNNPLQHALLHARLHDPYTYLGLHREHGQAVVRVFRPHDAQVWIRTATGFEPMQCIHADGIFEWRGDRTPVMPYRLRVEEKGAGHGIHELYDPYAFASQISDHDLYLFNEGKLWQAHRMLGAQLVGHNGVNGMRFAVWAPNAERVSVIGDFNRWDGRIHPMKVHHGSGVWELFIPELPPDVLYKFEIRNRASGEILVKTDPYAVRFELRPNTAALTPAKSSYDWQDAAWMTGRANWDWLHAAVNILEIHAGSWKRHPDGRFYSYRELAEHLLPYVVDMGYTHIELMPVSEHPLDESWGYQTTGYFAVTSRYGSADDFRFFVDACHQAGIGVILDWVPAHFPQDTFALARFDGTALYEHEDPRLGFHQDWGTYIFNFGRNEVKSFLLSSAHYWLSEFHLDGLRVDAVASMLYLDYSRKEGEWLPNKYGGRENLEAIDFLRDLNVMVHGEFPGALTLAEESTAWPAVSRPTYVGGLGFSMKWNMGWMHDTLSYMRQDPVHRRYHHDQLTFSQLYAYSENFVLPFSHDEVVHGKGSLFNKMPGDDWQKFANVRLLLTYQMTSPGKKLNFMGNEFAQRQEWRVNGELDWGLLQHHPHAGVQALLRDLNHCYKNIPALHQLDFAAEGFHWIDCQDAEQSIISFMRRGKDGSFVLIVLNFTPVPRIGYRIGVPAGGIYREIFNSDSAYYGGSNMGNLGNIASVQMPWMGFADSIAITLPPLAGMVFLLNDNSAPDGIGGLTGY</sequence>
<keyword evidence="6 9" id="KW-0808">Transferase</keyword>
<evidence type="ECO:0000256" key="10">
    <source>
        <dbReference type="PIRSR" id="PIRSR000463-1"/>
    </source>
</evidence>
<protein>
    <recommendedName>
        <fullName evidence="9">1,4-alpha-glucan branching enzyme GlgB</fullName>
        <ecNumber evidence="9">2.4.1.18</ecNumber>
    </recommendedName>
    <alternativeName>
        <fullName evidence="9">1,4-alpha-D-glucan:1,4-alpha-D-glucan 6-glucosyl-transferase</fullName>
    </alternativeName>
    <alternativeName>
        <fullName evidence="9">Alpha-(1-&gt;4)-glucan branching enzyme</fullName>
    </alternativeName>
    <alternativeName>
        <fullName evidence="9">Glycogen branching enzyme</fullName>
        <shortName evidence="9">BE</shortName>
    </alternativeName>
</protein>
<dbReference type="EC" id="2.4.1.18" evidence="9"/>
<keyword evidence="4 9" id="KW-0321">Glycogen metabolism</keyword>
<dbReference type="InterPro" id="IPR006407">
    <property type="entry name" value="GlgB"/>
</dbReference>
<proteinExistence type="inferred from homology"/>
<comment type="function">
    <text evidence="9">Catalyzes the formation of the alpha-1,6-glucosidic linkages in glycogen by scission of a 1,4-alpha-linked oligosaccharide from growing alpha-1,4-glucan chains and the subsequent attachment of the oligosaccharide to the alpha-1,6 position.</text>
</comment>
<dbReference type="GO" id="GO:0005829">
    <property type="term" value="C:cytosol"/>
    <property type="evidence" value="ECO:0007669"/>
    <property type="project" value="TreeGrafter"/>
</dbReference>
<dbReference type="NCBIfam" id="NF008967">
    <property type="entry name" value="PRK12313.1"/>
    <property type="match status" value="1"/>
</dbReference>
<evidence type="ECO:0000313" key="12">
    <source>
        <dbReference type="EMBL" id="MBE7525962.1"/>
    </source>
</evidence>
<dbReference type="GO" id="GO:0043169">
    <property type="term" value="F:cation binding"/>
    <property type="evidence" value="ECO:0007669"/>
    <property type="project" value="InterPro"/>
</dbReference>
<dbReference type="Proteomes" id="UP000710385">
    <property type="component" value="Unassembled WGS sequence"/>
</dbReference>
<dbReference type="InterPro" id="IPR006047">
    <property type="entry name" value="GH13_cat_dom"/>
</dbReference>
<dbReference type="FunFam" id="2.60.40.1180:FF:000002">
    <property type="entry name" value="1,4-alpha-glucan branching enzyme GlgB"/>
    <property type="match status" value="1"/>
</dbReference>
<dbReference type="InterPro" id="IPR013783">
    <property type="entry name" value="Ig-like_fold"/>
</dbReference>
<dbReference type="Pfam" id="PF02922">
    <property type="entry name" value="CBM_48"/>
    <property type="match status" value="1"/>
</dbReference>
<dbReference type="InterPro" id="IPR004193">
    <property type="entry name" value="Glyco_hydro_13_N"/>
</dbReference>
<evidence type="ECO:0000259" key="11">
    <source>
        <dbReference type="SMART" id="SM00642"/>
    </source>
</evidence>
<evidence type="ECO:0000313" key="13">
    <source>
        <dbReference type="Proteomes" id="UP000710385"/>
    </source>
</evidence>
<dbReference type="PANTHER" id="PTHR43651">
    <property type="entry name" value="1,4-ALPHA-GLUCAN-BRANCHING ENZYME"/>
    <property type="match status" value="1"/>
</dbReference>
<keyword evidence="8 9" id="KW-0119">Carbohydrate metabolism</keyword>
<dbReference type="Pfam" id="PF02806">
    <property type="entry name" value="Alpha-amylase_C"/>
    <property type="match status" value="1"/>
</dbReference>
<dbReference type="NCBIfam" id="TIGR01515">
    <property type="entry name" value="branching_enzym"/>
    <property type="match status" value="1"/>
</dbReference>
<dbReference type="Gene3D" id="2.60.40.10">
    <property type="entry name" value="Immunoglobulins"/>
    <property type="match status" value="2"/>
</dbReference>
<dbReference type="GO" id="GO:0005978">
    <property type="term" value="P:glycogen biosynthetic process"/>
    <property type="evidence" value="ECO:0007669"/>
    <property type="project" value="UniProtKB-UniRule"/>
</dbReference>
<comment type="caution">
    <text evidence="12">The sequence shown here is derived from an EMBL/GenBank/DDBJ whole genome shotgun (WGS) entry which is preliminary data.</text>
</comment>
<keyword evidence="7 9" id="KW-0320">Glycogen biosynthesis</keyword>
<dbReference type="InterPro" id="IPR017853">
    <property type="entry name" value="GH"/>
</dbReference>
<dbReference type="SUPFAM" id="SSF81296">
    <property type="entry name" value="E set domains"/>
    <property type="match status" value="2"/>
</dbReference>
<dbReference type="CDD" id="cd02855">
    <property type="entry name" value="E_set_GBE_prok_N"/>
    <property type="match status" value="1"/>
</dbReference>
<dbReference type="CDD" id="cd11322">
    <property type="entry name" value="AmyAc_Glg_BE"/>
    <property type="match status" value="1"/>
</dbReference>
<dbReference type="PIRSF" id="PIRSF000463">
    <property type="entry name" value="GlgB"/>
    <property type="match status" value="1"/>
</dbReference>
<dbReference type="InterPro" id="IPR037439">
    <property type="entry name" value="Branching_enzy"/>
</dbReference>
<gene>
    <name evidence="9 12" type="primary">glgB</name>
    <name evidence="12" type="ORF">HS096_06740</name>
</gene>
<comment type="catalytic activity">
    <reaction evidence="1 9">
        <text>Transfers a segment of a (1-&gt;4)-alpha-D-glucan chain to a primary hydroxy group in a similar glucan chain.</text>
        <dbReference type="EC" id="2.4.1.18"/>
    </reaction>
</comment>
<dbReference type="Gene3D" id="3.20.20.80">
    <property type="entry name" value="Glycosidases"/>
    <property type="match status" value="1"/>
</dbReference>
<feature type="domain" description="Glycosyl hydrolase family 13 catalytic" evidence="11">
    <location>
        <begin position="251"/>
        <end position="605"/>
    </location>
</feature>
<name>A0A928TT95_UNCKA</name>
<keyword evidence="5 9" id="KW-0328">Glycosyltransferase</keyword>
<comment type="pathway">
    <text evidence="2 9">Glycan biosynthesis; glycogen biosynthesis.</text>
</comment>
<evidence type="ECO:0000256" key="5">
    <source>
        <dbReference type="ARBA" id="ARBA00022676"/>
    </source>
</evidence>
<dbReference type="InterPro" id="IPR054169">
    <property type="entry name" value="GlgB_N"/>
</dbReference>
<dbReference type="InterPro" id="IPR013780">
    <property type="entry name" value="Glyco_hydro_b"/>
</dbReference>
<dbReference type="SMART" id="SM00642">
    <property type="entry name" value="Aamy"/>
    <property type="match status" value="1"/>
</dbReference>
<comment type="subunit">
    <text evidence="9">Monomer.</text>
</comment>
<dbReference type="EMBL" id="JABTTY010000003">
    <property type="protein sequence ID" value="MBE7525962.1"/>
    <property type="molecule type" value="Genomic_DNA"/>
</dbReference>
<dbReference type="Pfam" id="PF00128">
    <property type="entry name" value="Alpha-amylase"/>
    <property type="match status" value="1"/>
</dbReference>
<feature type="active site" description="Nucleophile" evidence="9 10">
    <location>
        <position position="408"/>
    </location>
</feature>
<dbReference type="GO" id="GO:0003844">
    <property type="term" value="F:1,4-alpha-glucan branching enzyme activity"/>
    <property type="evidence" value="ECO:0007669"/>
    <property type="project" value="UniProtKB-UniRule"/>
</dbReference>
<dbReference type="PANTHER" id="PTHR43651:SF3">
    <property type="entry name" value="1,4-ALPHA-GLUCAN-BRANCHING ENZYME"/>
    <property type="match status" value="1"/>
</dbReference>
<dbReference type="InterPro" id="IPR014756">
    <property type="entry name" value="Ig_E-set"/>
</dbReference>